<dbReference type="NCBIfam" id="TIGR01411">
    <property type="entry name" value="tatAE"/>
    <property type="match status" value="1"/>
</dbReference>
<keyword evidence="4" id="KW-0653">Protein transport</keyword>
<evidence type="ECO:0000256" key="9">
    <source>
        <dbReference type="SAM" id="MobiDB-lite"/>
    </source>
</evidence>
<dbReference type="AlphaFoldDB" id="A0A8B7CRG2"/>
<dbReference type="InterPro" id="IPR006312">
    <property type="entry name" value="TatA/E"/>
</dbReference>
<evidence type="ECO:0000256" key="1">
    <source>
        <dbReference type="ARBA" id="ARBA00004581"/>
    </source>
</evidence>
<comment type="function">
    <text evidence="8">Part of the twin-arginine translocation (Tat) system that transports large folded proteins containing a characteristic twin-arginine motif in their signal peptide across the thylakoid membrane. Involved in delta pH-dependent protein transport required for chloroplast development, especially thylakoid membrane formation. TATC and TATB mediate precursor recognition, whereas TATA facilitates translocation.</text>
</comment>
<evidence type="ECO:0000256" key="5">
    <source>
        <dbReference type="ARBA" id="ARBA00022989"/>
    </source>
</evidence>
<evidence type="ECO:0000256" key="8">
    <source>
        <dbReference type="ARBA" id="ARBA00025340"/>
    </source>
</evidence>
<dbReference type="PANTHER" id="PTHR33162:SF1">
    <property type="entry name" value="SEC-INDEPENDENT PROTEIN TRANSLOCASE PROTEIN TATA, CHLOROPLASTIC"/>
    <property type="match status" value="1"/>
</dbReference>
<keyword evidence="6" id="KW-0811">Translocation</keyword>
<dbReference type="GeneID" id="103718024"/>
<organism evidence="11 12">
    <name type="scientific">Phoenix dactylifera</name>
    <name type="common">Date palm</name>
    <dbReference type="NCBI Taxonomy" id="42345"/>
    <lineage>
        <taxon>Eukaryota</taxon>
        <taxon>Viridiplantae</taxon>
        <taxon>Streptophyta</taxon>
        <taxon>Embryophyta</taxon>
        <taxon>Tracheophyta</taxon>
        <taxon>Spermatophyta</taxon>
        <taxon>Magnoliopsida</taxon>
        <taxon>Liliopsida</taxon>
        <taxon>Arecaceae</taxon>
        <taxon>Coryphoideae</taxon>
        <taxon>Phoeniceae</taxon>
        <taxon>Phoenix</taxon>
    </lineage>
</organism>
<keyword evidence="3 10" id="KW-0812">Transmembrane</keyword>
<reference evidence="11" key="1">
    <citation type="journal article" date="2019" name="Nat. Commun.">
        <title>Genome-wide association mapping of date palm fruit traits.</title>
        <authorList>
            <person name="Hazzouri K.M."/>
            <person name="Gros-Balthazard M."/>
            <person name="Flowers J.M."/>
            <person name="Copetti D."/>
            <person name="Lemansour A."/>
            <person name="Lebrun M."/>
            <person name="Masmoudi K."/>
            <person name="Ferrand S."/>
            <person name="Dhar M.I."/>
            <person name="Fresquez Z.A."/>
            <person name="Rosas U."/>
            <person name="Zhang J."/>
            <person name="Talag J."/>
            <person name="Lee S."/>
            <person name="Kudrna D."/>
            <person name="Powell R.F."/>
            <person name="Leitch I.J."/>
            <person name="Krueger R.R."/>
            <person name="Wing R.A."/>
            <person name="Amiri K.M.A."/>
            <person name="Purugganan M.D."/>
        </authorList>
    </citation>
    <scope>NUCLEOTIDE SEQUENCE [LARGE SCALE GENOMIC DNA]</scope>
    <source>
        <strain evidence="11">cv. Khalas</strain>
    </source>
</reference>
<keyword evidence="5 10" id="KW-1133">Transmembrane helix</keyword>
<dbReference type="PANTHER" id="PTHR33162">
    <property type="entry name" value="SEC-INDEPENDENT PROTEIN TRANSLOCASE PROTEIN TATA, CHLOROPLASTIC"/>
    <property type="match status" value="1"/>
</dbReference>
<dbReference type="HAMAP" id="MF_00236">
    <property type="entry name" value="TatA_E"/>
    <property type="match status" value="1"/>
</dbReference>
<evidence type="ECO:0000256" key="10">
    <source>
        <dbReference type="SAM" id="Phobius"/>
    </source>
</evidence>
<accession>A0A8B7CRG2</accession>
<dbReference type="Pfam" id="PF02416">
    <property type="entry name" value="TatA_B_E"/>
    <property type="match status" value="1"/>
</dbReference>
<evidence type="ECO:0000256" key="3">
    <source>
        <dbReference type="ARBA" id="ARBA00022692"/>
    </source>
</evidence>
<evidence type="ECO:0000256" key="6">
    <source>
        <dbReference type="ARBA" id="ARBA00023010"/>
    </source>
</evidence>
<dbReference type="GO" id="GO:0006886">
    <property type="term" value="P:intracellular protein transport"/>
    <property type="evidence" value="ECO:0007669"/>
    <property type="project" value="UniProtKB-ARBA"/>
</dbReference>
<protein>
    <submittedName>
        <fullName evidence="12">Sec-independent protein translocase protein TATA, chloroplastic-like</fullName>
    </submittedName>
</protein>
<sequence>MAMSSSTASVMSASLPTKPSSCPRASLSSSNSVFFSNVGRVRLAARSSRRRDLRCRCLFGLGVPEVAVIAGVAALVFGPSQIPVVGQSFGKTIKSFQQAAKEFEAELKKETEDVRESPAIEAQKVINSNDDKMELKPSATKESA</sequence>
<evidence type="ECO:0000256" key="7">
    <source>
        <dbReference type="ARBA" id="ARBA00023136"/>
    </source>
</evidence>
<keyword evidence="7 10" id="KW-0472">Membrane</keyword>
<name>A0A8B7CRG2_PHODC</name>
<evidence type="ECO:0000313" key="11">
    <source>
        <dbReference type="Proteomes" id="UP000228380"/>
    </source>
</evidence>
<keyword evidence="2" id="KW-0813">Transport</keyword>
<proteinExistence type="inferred from homology"/>
<feature type="transmembrane region" description="Helical" evidence="10">
    <location>
        <begin position="57"/>
        <end position="78"/>
    </location>
</feature>
<dbReference type="InterPro" id="IPR003369">
    <property type="entry name" value="TatA/B/E"/>
</dbReference>
<comment type="subcellular location">
    <subcellularLocation>
        <location evidence="1">Plastid</location>
        <location evidence="1">Chloroplast thylakoid membrane</location>
        <topology evidence="1">Single-pass membrane protein</topology>
    </subcellularLocation>
</comment>
<evidence type="ECO:0000313" key="12">
    <source>
        <dbReference type="RefSeq" id="XP_008804879.1"/>
    </source>
</evidence>
<keyword evidence="11" id="KW-1185">Reference proteome</keyword>
<dbReference type="KEGG" id="pda:103718024"/>
<reference evidence="12" key="2">
    <citation type="submission" date="2025-08" db="UniProtKB">
        <authorList>
            <consortium name="RefSeq"/>
        </authorList>
    </citation>
    <scope>IDENTIFICATION</scope>
    <source>
        <tissue evidence="12">Young leaves</tissue>
    </source>
</reference>
<evidence type="ECO:0000256" key="4">
    <source>
        <dbReference type="ARBA" id="ARBA00022927"/>
    </source>
</evidence>
<dbReference type="RefSeq" id="XP_008804879.1">
    <property type="nucleotide sequence ID" value="XM_008806657.3"/>
</dbReference>
<dbReference type="Gene3D" id="1.20.5.3310">
    <property type="match status" value="1"/>
</dbReference>
<dbReference type="GO" id="GO:0009535">
    <property type="term" value="C:chloroplast thylakoid membrane"/>
    <property type="evidence" value="ECO:0007669"/>
    <property type="project" value="UniProtKB-SubCell"/>
</dbReference>
<gene>
    <name evidence="12" type="primary">LOC103718024</name>
</gene>
<dbReference type="OrthoDB" id="1923722at2759"/>
<dbReference type="NCBIfam" id="NF011429">
    <property type="entry name" value="PRK14857.1"/>
    <property type="match status" value="1"/>
</dbReference>
<dbReference type="GO" id="GO:0043953">
    <property type="term" value="P:protein transport by the Tat complex"/>
    <property type="evidence" value="ECO:0007669"/>
    <property type="project" value="InterPro"/>
</dbReference>
<feature type="region of interest" description="Disordered" evidence="9">
    <location>
        <begin position="125"/>
        <end position="144"/>
    </location>
</feature>
<evidence type="ECO:0000256" key="2">
    <source>
        <dbReference type="ARBA" id="ARBA00022448"/>
    </source>
</evidence>
<dbReference type="Proteomes" id="UP000228380">
    <property type="component" value="Chromosome 8"/>
</dbReference>